<dbReference type="Pfam" id="PF04066">
    <property type="entry name" value="MrpF_PhaF"/>
    <property type="match status" value="1"/>
</dbReference>
<dbReference type="Proteomes" id="UP000190130">
    <property type="component" value="Unassembled WGS sequence"/>
</dbReference>
<feature type="transmembrane region" description="Helical" evidence="6">
    <location>
        <begin position="29"/>
        <end position="50"/>
    </location>
</feature>
<evidence type="ECO:0000256" key="4">
    <source>
        <dbReference type="ARBA" id="ARBA00022989"/>
    </source>
</evidence>
<evidence type="ECO:0000256" key="3">
    <source>
        <dbReference type="ARBA" id="ARBA00022692"/>
    </source>
</evidence>
<evidence type="ECO:0000313" key="7">
    <source>
        <dbReference type="EMBL" id="KQK28148.1"/>
    </source>
</evidence>
<feature type="transmembrane region" description="Helical" evidence="6">
    <location>
        <begin position="62"/>
        <end position="82"/>
    </location>
</feature>
<reference evidence="7 9" key="1">
    <citation type="submission" date="2015-10" db="EMBL/GenBank/DDBJ databases">
        <title>Draft genome of Bosea thiooxidans.</title>
        <authorList>
            <person name="Wang X."/>
        </authorList>
    </citation>
    <scope>NUCLEOTIDE SEQUENCE [LARGE SCALE GENOMIC DNA]</scope>
    <source>
        <strain evidence="7 9">CGMCC 9174</strain>
    </source>
</reference>
<evidence type="ECO:0000256" key="1">
    <source>
        <dbReference type="ARBA" id="ARBA00004651"/>
    </source>
</evidence>
<dbReference type="Proteomes" id="UP000051562">
    <property type="component" value="Unassembled WGS sequence"/>
</dbReference>
<accession>A0A0Q3KUM0</accession>
<proteinExistence type="predicted"/>
<keyword evidence="5 6" id="KW-0472">Membrane</keyword>
<dbReference type="EMBL" id="LMAR01000080">
    <property type="protein sequence ID" value="KQK28148.1"/>
    <property type="molecule type" value="Genomic_DNA"/>
</dbReference>
<keyword evidence="9" id="KW-1185">Reference proteome</keyword>
<keyword evidence="4 6" id="KW-1133">Transmembrane helix</keyword>
<dbReference type="GO" id="GO:0005886">
    <property type="term" value="C:plasma membrane"/>
    <property type="evidence" value="ECO:0007669"/>
    <property type="project" value="UniProtKB-SubCell"/>
</dbReference>
<gene>
    <name evidence="7" type="ORF">ARD30_22675</name>
    <name evidence="8" type="ORF">SAMN05660750_00981</name>
</gene>
<name>A0A0Q3KUM0_9HYPH</name>
<reference evidence="8 10" key="2">
    <citation type="submission" date="2017-02" db="EMBL/GenBank/DDBJ databases">
        <authorList>
            <person name="Peterson S.W."/>
        </authorList>
    </citation>
    <scope>NUCLEOTIDE SEQUENCE [LARGE SCALE GENOMIC DNA]</scope>
    <source>
        <strain evidence="8 10">DSM 9653</strain>
    </source>
</reference>
<evidence type="ECO:0000313" key="8">
    <source>
        <dbReference type="EMBL" id="SKB49742.1"/>
    </source>
</evidence>
<organism evidence="7 9">
    <name type="scientific">Bosea thiooxidans</name>
    <dbReference type="NCBI Taxonomy" id="53254"/>
    <lineage>
        <taxon>Bacteria</taxon>
        <taxon>Pseudomonadati</taxon>
        <taxon>Pseudomonadota</taxon>
        <taxon>Alphaproteobacteria</taxon>
        <taxon>Hyphomicrobiales</taxon>
        <taxon>Boseaceae</taxon>
        <taxon>Bosea</taxon>
    </lineage>
</organism>
<dbReference type="InterPro" id="IPR007208">
    <property type="entry name" value="MrpF/PhaF-like"/>
</dbReference>
<comment type="subcellular location">
    <subcellularLocation>
        <location evidence="1">Cell membrane</location>
        <topology evidence="1">Multi-pass membrane protein</topology>
    </subcellularLocation>
</comment>
<evidence type="ECO:0000313" key="10">
    <source>
        <dbReference type="Proteomes" id="UP000190130"/>
    </source>
</evidence>
<keyword evidence="2" id="KW-1003">Cell membrane</keyword>
<dbReference type="EMBL" id="FUYX01000002">
    <property type="protein sequence ID" value="SKB49742.1"/>
    <property type="molecule type" value="Genomic_DNA"/>
</dbReference>
<sequence>MADVLTAAALFILAATAVALFRVLRSGVVAERMMAVQLLGTGGAAALLLLGSASGSAAASDVALLLALFAAFSCVAFVIGAAEPEAEPDPPEERP</sequence>
<dbReference type="RefSeq" id="WP_055730448.1">
    <property type="nucleotide sequence ID" value="NZ_FUYX01000002.1"/>
</dbReference>
<evidence type="ECO:0000256" key="6">
    <source>
        <dbReference type="SAM" id="Phobius"/>
    </source>
</evidence>
<dbReference type="AlphaFoldDB" id="A0A0Q3KUM0"/>
<evidence type="ECO:0000256" key="2">
    <source>
        <dbReference type="ARBA" id="ARBA00022475"/>
    </source>
</evidence>
<dbReference type="STRING" id="53254.SAMN05660750_00981"/>
<protein>
    <submittedName>
        <fullName evidence="8">Multisubunit Na+/H+ antiporter, MnhF subunit</fullName>
    </submittedName>
    <submittedName>
        <fullName evidence="7">Sodium:proton antiporter</fullName>
    </submittedName>
</protein>
<evidence type="ECO:0000313" key="9">
    <source>
        <dbReference type="Proteomes" id="UP000051562"/>
    </source>
</evidence>
<keyword evidence="3 6" id="KW-0812">Transmembrane</keyword>
<dbReference type="GO" id="GO:0015075">
    <property type="term" value="F:monoatomic ion transmembrane transporter activity"/>
    <property type="evidence" value="ECO:0007669"/>
    <property type="project" value="InterPro"/>
</dbReference>
<evidence type="ECO:0000256" key="5">
    <source>
        <dbReference type="ARBA" id="ARBA00023136"/>
    </source>
</evidence>